<keyword evidence="2" id="KW-1185">Reference proteome</keyword>
<evidence type="ECO:0000313" key="2">
    <source>
        <dbReference type="Proteomes" id="UP000663722"/>
    </source>
</evidence>
<dbReference type="AlphaFoldDB" id="A0A975BU54"/>
<dbReference type="KEGG" id="dmm:dnm_074370"/>
<sequence length="50" mass="5657">MPFRGKLTPCAAYNATKARRREVSRRLSVSLRVSAALSFRSEKSRTWSGI</sequence>
<dbReference type="Proteomes" id="UP000663722">
    <property type="component" value="Chromosome"/>
</dbReference>
<proteinExistence type="predicted"/>
<protein>
    <submittedName>
        <fullName evidence="1">Uncharacterized protein</fullName>
    </submittedName>
</protein>
<evidence type="ECO:0000313" key="1">
    <source>
        <dbReference type="EMBL" id="QTA91372.1"/>
    </source>
</evidence>
<accession>A0A975BU54</accession>
<reference evidence="1" key="1">
    <citation type="journal article" date="2021" name="Microb. Physiol.">
        <title>Proteogenomic Insights into the Physiology of Marine, Sulfate-Reducing, Filamentous Desulfonema limicola and Desulfonema magnum.</title>
        <authorList>
            <person name="Schnaars V."/>
            <person name="Wohlbrand L."/>
            <person name="Scheve S."/>
            <person name="Hinrichs C."/>
            <person name="Reinhardt R."/>
            <person name="Rabus R."/>
        </authorList>
    </citation>
    <scope>NUCLEOTIDE SEQUENCE</scope>
    <source>
        <strain evidence="1">4be13</strain>
    </source>
</reference>
<dbReference type="EMBL" id="CP061800">
    <property type="protein sequence ID" value="QTA91372.1"/>
    <property type="molecule type" value="Genomic_DNA"/>
</dbReference>
<organism evidence="1 2">
    <name type="scientific">Desulfonema magnum</name>
    <dbReference type="NCBI Taxonomy" id="45655"/>
    <lineage>
        <taxon>Bacteria</taxon>
        <taxon>Pseudomonadati</taxon>
        <taxon>Thermodesulfobacteriota</taxon>
        <taxon>Desulfobacteria</taxon>
        <taxon>Desulfobacterales</taxon>
        <taxon>Desulfococcaceae</taxon>
        <taxon>Desulfonema</taxon>
    </lineage>
</organism>
<name>A0A975BU54_9BACT</name>
<gene>
    <name evidence="1" type="ORF">dnm_074370</name>
</gene>